<evidence type="ECO:0000313" key="3">
    <source>
        <dbReference type="Proteomes" id="UP001273589"/>
    </source>
</evidence>
<organism evidence="2 3">
    <name type="scientific">Streptomyces europaeiscabiei</name>
    <dbReference type="NCBI Taxonomy" id="146819"/>
    <lineage>
        <taxon>Bacteria</taxon>
        <taxon>Bacillati</taxon>
        <taxon>Actinomycetota</taxon>
        <taxon>Actinomycetes</taxon>
        <taxon>Kitasatosporales</taxon>
        <taxon>Streptomycetaceae</taxon>
        <taxon>Streptomyces</taxon>
    </lineage>
</organism>
<reference evidence="2" key="1">
    <citation type="journal article" date="2023" name="Microb. Genom.">
        <title>Mesoterricola silvestris gen. nov., sp. nov., Mesoterricola sediminis sp. nov., Geothrix oryzae sp. nov., Geothrix edaphica sp. nov., Geothrix rubra sp. nov., and Geothrix limicola sp. nov., six novel members of Acidobacteriota isolated from soils.</title>
        <authorList>
            <person name="Weisberg A.J."/>
            <person name="Pearce E."/>
            <person name="Kramer C.G."/>
            <person name="Chang J.H."/>
            <person name="Clarke C.R."/>
        </authorList>
    </citation>
    <scope>NUCLEOTIDE SEQUENCE</scope>
    <source>
        <strain evidence="2">ND06-05F</strain>
    </source>
</reference>
<feature type="region of interest" description="Disordered" evidence="1">
    <location>
        <begin position="90"/>
        <end position="110"/>
    </location>
</feature>
<evidence type="ECO:0000313" key="2">
    <source>
        <dbReference type="EMBL" id="MDX3137323.1"/>
    </source>
</evidence>
<feature type="non-terminal residue" evidence="2">
    <location>
        <position position="155"/>
    </location>
</feature>
<comment type="caution">
    <text evidence="2">The sequence shown here is derived from an EMBL/GenBank/DDBJ whole genome shotgun (WGS) entry which is preliminary data.</text>
</comment>
<sequence>MPIDVSGVARATSAAGASGAAGTIEPLGTTGAVGSTVLTGTVLSTGSGGQPRPAGPAGIPGLAGLMAAEGIAAVVGAAMGLRSARVRRPTVHGVLTGTGGGRPPRGVRGGPRAPCRPLDPGHAALTRHGPPLGTTVPRIVSPGCARGRTRHPAGA</sequence>
<dbReference type="EMBL" id="JARAWN010000978">
    <property type="protein sequence ID" value="MDX3137323.1"/>
    <property type="molecule type" value="Genomic_DNA"/>
</dbReference>
<gene>
    <name evidence="2" type="ORF">PV367_47795</name>
</gene>
<proteinExistence type="predicted"/>
<dbReference type="AlphaFoldDB" id="A0AAJ2US49"/>
<feature type="compositionally biased region" description="Gly residues" evidence="1">
    <location>
        <begin position="96"/>
        <end position="109"/>
    </location>
</feature>
<dbReference type="Proteomes" id="UP001273589">
    <property type="component" value="Unassembled WGS sequence"/>
</dbReference>
<evidence type="ECO:0000256" key="1">
    <source>
        <dbReference type="SAM" id="MobiDB-lite"/>
    </source>
</evidence>
<accession>A0AAJ2US49</accession>
<name>A0AAJ2US49_9ACTN</name>
<protein>
    <submittedName>
        <fullName evidence="2">Uncharacterized protein</fullName>
    </submittedName>
</protein>
<feature type="region of interest" description="Disordered" evidence="1">
    <location>
        <begin position="122"/>
        <end position="155"/>
    </location>
</feature>